<reference evidence="1 2" key="1">
    <citation type="submission" date="2024-01" db="EMBL/GenBank/DDBJ databases">
        <title>Pedobacter sp. nov., isolated from fresh soil.</title>
        <authorList>
            <person name="Le N.T.T."/>
        </authorList>
    </citation>
    <scope>NUCLEOTIDE SEQUENCE [LARGE SCALE GENOMIC DNA]</scope>
    <source>
        <strain evidence="1 2">KR3-3</strain>
    </source>
</reference>
<protein>
    <recommendedName>
        <fullName evidence="3">Natural product</fullName>
    </recommendedName>
</protein>
<accession>A0ABU7IBQ9</accession>
<dbReference type="EMBL" id="JAZDQT010000003">
    <property type="protein sequence ID" value="MEE1946898.1"/>
    <property type="molecule type" value="Genomic_DNA"/>
</dbReference>
<keyword evidence="2" id="KW-1185">Reference proteome</keyword>
<sequence length="69" mass="7919">MKRKNLLSKTEMKNVLGGITPEMANCEDPAWRPMIVDQDGNCRINNYNFCLNWCSPEFCDMGVCTLTEQ</sequence>
<comment type="caution">
    <text evidence="1">The sequence shown here is derived from an EMBL/GenBank/DDBJ whole genome shotgun (WGS) entry which is preliminary data.</text>
</comment>
<dbReference type="RefSeq" id="WP_330109186.1">
    <property type="nucleotide sequence ID" value="NZ_JAZDQT010000003.1"/>
</dbReference>
<organism evidence="1 2">
    <name type="scientific">Pedobacter albus</name>
    <dbReference type="NCBI Taxonomy" id="3113905"/>
    <lineage>
        <taxon>Bacteria</taxon>
        <taxon>Pseudomonadati</taxon>
        <taxon>Bacteroidota</taxon>
        <taxon>Sphingobacteriia</taxon>
        <taxon>Sphingobacteriales</taxon>
        <taxon>Sphingobacteriaceae</taxon>
        <taxon>Pedobacter</taxon>
    </lineage>
</organism>
<name>A0ABU7IBQ9_9SPHI</name>
<dbReference type="Proteomes" id="UP001336835">
    <property type="component" value="Unassembled WGS sequence"/>
</dbReference>
<evidence type="ECO:0000313" key="1">
    <source>
        <dbReference type="EMBL" id="MEE1946898.1"/>
    </source>
</evidence>
<gene>
    <name evidence="1" type="ORF">VRU48_17360</name>
</gene>
<evidence type="ECO:0000313" key="2">
    <source>
        <dbReference type="Proteomes" id="UP001336835"/>
    </source>
</evidence>
<evidence type="ECO:0008006" key="3">
    <source>
        <dbReference type="Google" id="ProtNLM"/>
    </source>
</evidence>
<proteinExistence type="predicted"/>